<protein>
    <recommendedName>
        <fullName evidence="4">Transmembrane protein</fullName>
    </recommendedName>
</protein>
<evidence type="ECO:0000256" key="1">
    <source>
        <dbReference type="SAM" id="Phobius"/>
    </source>
</evidence>
<feature type="transmembrane region" description="Helical" evidence="1">
    <location>
        <begin position="87"/>
        <end position="107"/>
    </location>
</feature>
<reference evidence="2" key="1">
    <citation type="journal article" date="2021" name="Genome Biol. Evol.">
        <title>The assembled and annotated genome of the fairy-ring fungus Marasmius oreades.</title>
        <authorList>
            <person name="Hiltunen M."/>
            <person name="Ament-Velasquez S.L."/>
            <person name="Johannesson H."/>
        </authorList>
    </citation>
    <scope>NUCLEOTIDE SEQUENCE</scope>
    <source>
        <strain evidence="2">03SP1</strain>
    </source>
</reference>
<evidence type="ECO:0000313" key="2">
    <source>
        <dbReference type="EMBL" id="KAG7094160.1"/>
    </source>
</evidence>
<dbReference type="RefSeq" id="XP_043010630.1">
    <property type="nucleotide sequence ID" value="XM_043152544.1"/>
</dbReference>
<proteinExistence type="predicted"/>
<keyword evidence="3" id="KW-1185">Reference proteome</keyword>
<gene>
    <name evidence="2" type="ORF">E1B28_007771</name>
</gene>
<evidence type="ECO:0008006" key="4">
    <source>
        <dbReference type="Google" id="ProtNLM"/>
    </source>
</evidence>
<dbReference type="Proteomes" id="UP001049176">
    <property type="component" value="Chromosome 4"/>
</dbReference>
<evidence type="ECO:0000313" key="3">
    <source>
        <dbReference type="Proteomes" id="UP001049176"/>
    </source>
</evidence>
<dbReference type="GeneID" id="66076847"/>
<keyword evidence="1" id="KW-1133">Transmembrane helix</keyword>
<dbReference type="EMBL" id="CM032184">
    <property type="protein sequence ID" value="KAG7094160.1"/>
    <property type="molecule type" value="Genomic_DNA"/>
</dbReference>
<keyword evidence="1" id="KW-0812">Transmembrane</keyword>
<feature type="transmembrane region" description="Helical" evidence="1">
    <location>
        <begin position="149"/>
        <end position="175"/>
    </location>
</feature>
<accession>A0A9P7UUD1</accession>
<dbReference type="AlphaFoldDB" id="A0A9P7UUD1"/>
<name>A0A9P7UUD1_9AGAR</name>
<dbReference type="OrthoDB" id="3358294at2759"/>
<organism evidence="2 3">
    <name type="scientific">Marasmius oreades</name>
    <name type="common">fairy-ring Marasmius</name>
    <dbReference type="NCBI Taxonomy" id="181124"/>
    <lineage>
        <taxon>Eukaryota</taxon>
        <taxon>Fungi</taxon>
        <taxon>Dikarya</taxon>
        <taxon>Basidiomycota</taxon>
        <taxon>Agaricomycotina</taxon>
        <taxon>Agaricomycetes</taxon>
        <taxon>Agaricomycetidae</taxon>
        <taxon>Agaricales</taxon>
        <taxon>Marasmiineae</taxon>
        <taxon>Marasmiaceae</taxon>
        <taxon>Marasmius</taxon>
    </lineage>
</organism>
<dbReference type="KEGG" id="more:E1B28_007771"/>
<keyword evidence="1" id="KW-0472">Membrane</keyword>
<comment type="caution">
    <text evidence="2">The sequence shown here is derived from an EMBL/GenBank/DDBJ whole genome shotgun (WGS) entry which is preliminary data.</text>
</comment>
<sequence length="177" mass="19500">MSASTSPTPVIAQPQLAATINPTDSFFGYTFSSGSVSDSRHDRRIISSDIDLELGLNHDSSPDIAPPPYIEPPEYTESSETVTLAKYLFKFGFLFPPFWIMGALIILTPLRAPDSDINDPTSPHAWLPEKTEAERAAVLSHLRQAELKWAWRCLFALLIVTLFAVVAGATIWAVLRA</sequence>